<dbReference type="Proteomes" id="UP000267096">
    <property type="component" value="Unassembled WGS sequence"/>
</dbReference>
<gene>
    <name evidence="2" type="ORF">ASIM_LOCUS11020</name>
</gene>
<evidence type="ECO:0000313" key="4">
    <source>
        <dbReference type="WBParaSite" id="ASIM_0001146201-mRNA-1"/>
    </source>
</evidence>
<proteinExistence type="predicted"/>
<feature type="region of interest" description="Disordered" evidence="1">
    <location>
        <begin position="1"/>
        <end position="30"/>
    </location>
</feature>
<protein>
    <submittedName>
        <fullName evidence="4">Ovule protein</fullName>
    </submittedName>
</protein>
<organism evidence="4">
    <name type="scientific">Anisakis simplex</name>
    <name type="common">Herring worm</name>
    <dbReference type="NCBI Taxonomy" id="6269"/>
    <lineage>
        <taxon>Eukaryota</taxon>
        <taxon>Metazoa</taxon>
        <taxon>Ecdysozoa</taxon>
        <taxon>Nematoda</taxon>
        <taxon>Chromadorea</taxon>
        <taxon>Rhabditida</taxon>
        <taxon>Spirurina</taxon>
        <taxon>Ascaridomorpha</taxon>
        <taxon>Ascaridoidea</taxon>
        <taxon>Anisakidae</taxon>
        <taxon>Anisakis</taxon>
        <taxon>Anisakis simplex complex</taxon>
    </lineage>
</organism>
<feature type="region of interest" description="Disordered" evidence="1">
    <location>
        <begin position="44"/>
        <end position="72"/>
    </location>
</feature>
<evidence type="ECO:0000313" key="3">
    <source>
        <dbReference type="Proteomes" id="UP000267096"/>
    </source>
</evidence>
<reference evidence="4" key="1">
    <citation type="submission" date="2017-02" db="UniProtKB">
        <authorList>
            <consortium name="WormBaseParasite"/>
        </authorList>
    </citation>
    <scope>IDENTIFICATION</scope>
</reference>
<accession>A0A0M3JTT5</accession>
<keyword evidence="3" id="KW-1185">Reference proteome</keyword>
<feature type="compositionally biased region" description="Low complexity" evidence="1">
    <location>
        <begin position="48"/>
        <end position="61"/>
    </location>
</feature>
<reference evidence="2 3" key="2">
    <citation type="submission" date="2018-11" db="EMBL/GenBank/DDBJ databases">
        <authorList>
            <consortium name="Pathogen Informatics"/>
        </authorList>
    </citation>
    <scope>NUCLEOTIDE SEQUENCE [LARGE SCALE GENOMIC DNA]</scope>
</reference>
<evidence type="ECO:0000313" key="2">
    <source>
        <dbReference type="EMBL" id="VDK44168.1"/>
    </source>
</evidence>
<dbReference type="WBParaSite" id="ASIM_0001146201-mRNA-1">
    <property type="protein sequence ID" value="ASIM_0001146201-mRNA-1"/>
    <property type="gene ID" value="ASIM_0001146201"/>
</dbReference>
<evidence type="ECO:0000256" key="1">
    <source>
        <dbReference type="SAM" id="MobiDB-lite"/>
    </source>
</evidence>
<dbReference type="AlphaFoldDB" id="A0A0M3JTT5"/>
<name>A0A0M3JTT5_ANISI</name>
<sequence>MTQAQKNASSEEHANVQSKPDAELSGDSVGVSIAYQPSSVQNIIAMKSSTHSNRSSKSSPSNHAKCNSNAEEKEVSFFKCMPLLFAYA</sequence>
<dbReference type="EMBL" id="UYRR01031034">
    <property type="protein sequence ID" value="VDK44168.1"/>
    <property type="molecule type" value="Genomic_DNA"/>
</dbReference>